<organism evidence="1 2">
    <name type="scientific">Mycena sanguinolenta</name>
    <dbReference type="NCBI Taxonomy" id="230812"/>
    <lineage>
        <taxon>Eukaryota</taxon>
        <taxon>Fungi</taxon>
        <taxon>Dikarya</taxon>
        <taxon>Basidiomycota</taxon>
        <taxon>Agaricomycotina</taxon>
        <taxon>Agaricomycetes</taxon>
        <taxon>Agaricomycetidae</taxon>
        <taxon>Agaricales</taxon>
        <taxon>Marasmiineae</taxon>
        <taxon>Mycenaceae</taxon>
        <taxon>Mycena</taxon>
    </lineage>
</organism>
<dbReference type="OrthoDB" id="5429442at2759"/>
<proteinExistence type="predicted"/>
<dbReference type="Proteomes" id="UP000623467">
    <property type="component" value="Unassembled WGS sequence"/>
</dbReference>
<evidence type="ECO:0000313" key="1">
    <source>
        <dbReference type="EMBL" id="KAF7366846.1"/>
    </source>
</evidence>
<keyword evidence="2" id="KW-1185">Reference proteome</keyword>
<evidence type="ECO:0000313" key="2">
    <source>
        <dbReference type="Proteomes" id="UP000623467"/>
    </source>
</evidence>
<protein>
    <submittedName>
        <fullName evidence="1">Uncharacterized protein</fullName>
    </submittedName>
</protein>
<dbReference type="EMBL" id="JACAZH010000006">
    <property type="protein sequence ID" value="KAF7366846.1"/>
    <property type="molecule type" value="Genomic_DNA"/>
</dbReference>
<comment type="caution">
    <text evidence="1">The sequence shown here is derived from an EMBL/GenBank/DDBJ whole genome shotgun (WGS) entry which is preliminary data.</text>
</comment>
<name>A0A8H6YYY7_9AGAR</name>
<gene>
    <name evidence="1" type="ORF">MSAN_00943100</name>
</gene>
<dbReference type="AlphaFoldDB" id="A0A8H6YYY7"/>
<accession>A0A8H6YYY7</accession>
<sequence length="1037" mass="118022">MYVFFDINTRIDASKFISDFATPLFDYPTMCLNDNSASLSVRYINSQLSAMWENAAECVRHGGEQTKVDLRSSEYLKHQYTRSLAEFHFAGFPAPKGEIAVDDLFFHGSFGEPSLEFICNHEAVLHLTLQNYHFDKVYPTKKTVRGYKSNKKDRVTFKGPGVLKVAFRLKFSRRNLSGKDSRIGNGANVIQMLILDFSSAQMVLSKPFSAPDALQWYLKQYLTFLQNAGHHVCYDLPDFDNDNYRLNINYSLVTRALYTEELCAGVTVYGISEPRINEFLRDTWLDVLSSCLSEIRSTWVGHRDHHFNIRFGPPRVRALCNHEVVLYFKGSKIHFYDSADFNREPINSYVDWEFAFIVDVVEDKSTPVHSLKLDLSTARFCSHLSTTFTEVSIHFTELITFFRLYYLDLLVQYNMLCIYYPGGYLGEEEAPGFSEISEDESEWKVEKVGKPTGTVVVWTETVKQIKLYGFDHMTAISEASINALFASLHKDHLKTKGCLAKWHHGEHFHAEFSNIRVKLLSGSKALVTFTVDHGHLTLKDKKSRYNLNSWTIAYEVDIKMVDQAHLHCHESWWRGLHTMFHGLVAHSGDEYNTTKHIILDFTTANYTYKHSSMPSVWADGELLATEKLESFVYFMRKYFLELSAAGHNIIHSIPILFEHHHFGLTSASYQIVSKDVVTVMNCMFKREAPVLMVVGMTGGRPLPAVTISWGHGWVIPGRTPSHGTICLSNKAFLEGKLLAALEVVNRRTTVVPRFPGEQEEEWKVHLTTWDNHRYRKNELCNWKQVPSSNSSWLEYAWEHRDEWSYEHDSTRNKAFAFSVLCHTKNQLCIPTTYHPRSMEIILRGQSVLGAKRKHDEEHSNWSKRSSAKWSVKIIVNSGPSGLRVTIADQVHPVFDATESEGKCDIDTHKLLEQHLPRIVDIREVVRGLKQVFEGAWQYSCAGSKAYSLVSPVFTQNGDLIAQLGAFAEITTTATITSTPERPLLGRANGTVSNGLPALNLTHGLLPIPTKVPTPLVTPTEEIFVPKEKTVSPKVAAK</sequence>
<reference evidence="1" key="1">
    <citation type="submission" date="2020-05" db="EMBL/GenBank/DDBJ databases">
        <title>Mycena genomes resolve the evolution of fungal bioluminescence.</title>
        <authorList>
            <person name="Tsai I.J."/>
        </authorList>
    </citation>
    <scope>NUCLEOTIDE SEQUENCE</scope>
    <source>
        <strain evidence="1">160909Yilan</strain>
    </source>
</reference>